<dbReference type="InterPro" id="IPR015422">
    <property type="entry name" value="PyrdxlP-dep_Trfase_small"/>
</dbReference>
<evidence type="ECO:0000259" key="3">
    <source>
        <dbReference type="Pfam" id="PF00266"/>
    </source>
</evidence>
<dbReference type="EMBL" id="GL433841">
    <property type="protein sequence ID" value="EFN56586.1"/>
    <property type="molecule type" value="Genomic_DNA"/>
</dbReference>
<proteinExistence type="predicted"/>
<dbReference type="OrthoDB" id="5978656at2759"/>
<keyword evidence="5" id="KW-1185">Reference proteome</keyword>
<dbReference type="GeneID" id="17356217"/>
<dbReference type="PANTHER" id="PTHR43092">
    <property type="entry name" value="L-CYSTEINE DESULFHYDRASE"/>
    <property type="match status" value="1"/>
</dbReference>
<evidence type="ECO:0000256" key="1">
    <source>
        <dbReference type="ARBA" id="ARBA00022898"/>
    </source>
</evidence>
<name>E1ZCE1_CHLVA</name>
<dbReference type="Proteomes" id="UP000008141">
    <property type="component" value="Unassembled WGS sequence"/>
</dbReference>
<reference evidence="4 5" key="1">
    <citation type="journal article" date="2010" name="Plant Cell">
        <title>The Chlorella variabilis NC64A genome reveals adaptation to photosymbiosis, coevolution with viruses, and cryptic sex.</title>
        <authorList>
            <person name="Blanc G."/>
            <person name="Duncan G."/>
            <person name="Agarkova I."/>
            <person name="Borodovsky M."/>
            <person name="Gurnon J."/>
            <person name="Kuo A."/>
            <person name="Lindquist E."/>
            <person name="Lucas S."/>
            <person name="Pangilinan J."/>
            <person name="Polle J."/>
            <person name="Salamov A."/>
            <person name="Terry A."/>
            <person name="Yamada T."/>
            <person name="Dunigan D.D."/>
            <person name="Grigoriev I.V."/>
            <person name="Claverie J.M."/>
            <person name="Van Etten J.L."/>
        </authorList>
    </citation>
    <scope>NUCLEOTIDE SEQUENCE [LARGE SCALE GENOMIC DNA]</scope>
    <source>
        <strain evidence="4 5">NC64A</strain>
    </source>
</reference>
<dbReference type="RefSeq" id="XP_005848688.1">
    <property type="nucleotide sequence ID" value="XM_005848626.1"/>
</dbReference>
<feature type="region of interest" description="Disordered" evidence="2">
    <location>
        <begin position="46"/>
        <end position="67"/>
    </location>
</feature>
<evidence type="ECO:0000313" key="5">
    <source>
        <dbReference type="Proteomes" id="UP000008141"/>
    </source>
</evidence>
<evidence type="ECO:0000313" key="4">
    <source>
        <dbReference type="EMBL" id="EFN56586.1"/>
    </source>
</evidence>
<dbReference type="InterPro" id="IPR015421">
    <property type="entry name" value="PyrdxlP-dep_Trfase_major"/>
</dbReference>
<organism evidence="5">
    <name type="scientific">Chlorella variabilis</name>
    <name type="common">Green alga</name>
    <dbReference type="NCBI Taxonomy" id="554065"/>
    <lineage>
        <taxon>Eukaryota</taxon>
        <taxon>Viridiplantae</taxon>
        <taxon>Chlorophyta</taxon>
        <taxon>core chlorophytes</taxon>
        <taxon>Trebouxiophyceae</taxon>
        <taxon>Chlorellales</taxon>
        <taxon>Chlorellaceae</taxon>
        <taxon>Chlorella clade</taxon>
        <taxon>Chlorella</taxon>
    </lineage>
</organism>
<dbReference type="PANTHER" id="PTHR43092:SF2">
    <property type="entry name" value="HERCYNYLCYSTEINE SULFOXIDE LYASE"/>
    <property type="match status" value="1"/>
</dbReference>
<gene>
    <name evidence="4" type="ORF">CHLNCDRAFT_57509</name>
</gene>
<dbReference type="OMA" id="RDCAMAN"/>
<dbReference type="InterPro" id="IPR000192">
    <property type="entry name" value="Aminotrans_V_dom"/>
</dbReference>
<dbReference type="eggNOG" id="KOG1549">
    <property type="taxonomic scope" value="Eukaryota"/>
</dbReference>
<dbReference type="FunCoup" id="E1ZCE1">
    <property type="interactions" value="1162"/>
</dbReference>
<dbReference type="InParanoid" id="E1ZCE1"/>
<feature type="domain" description="Aminotransferase class V" evidence="3">
    <location>
        <begin position="348"/>
        <end position="674"/>
    </location>
</feature>
<protein>
    <recommendedName>
        <fullName evidence="3">Aminotransferase class V domain-containing protein</fullName>
    </recommendedName>
</protein>
<dbReference type="Gene3D" id="3.40.640.10">
    <property type="entry name" value="Type I PLP-dependent aspartate aminotransferase-like (Major domain)"/>
    <property type="match status" value="1"/>
</dbReference>
<accession>E1ZCE1</accession>
<dbReference type="SUPFAM" id="SSF53383">
    <property type="entry name" value="PLP-dependent transferases"/>
    <property type="match status" value="1"/>
</dbReference>
<sequence>MPQATCRKFKIMNQPVILYALERRQNGAKNVFLTKSDVEGIIRIKQGDQQAPSGRRRRGAGGGAAVQGGAKNYSKKVLQFFQVLKGAGGQDILCRCVKRSGEWRWCPVVPLEELPRVIKEHHERATGFSGVEKLYTHIKRPFGVTMYRLRSGAGVVEGMHQASRLSKAPPSLASELTFSGTAQRGVPVVSLNVAMAAQPGGGKAAVRCGCRGACTRNCSCKKNGARCGRHCGCITEPYLRCIDPAQYKALNPPWLAEAAAVASSPAPPDRDADAALPPPARQAVLQLREAAAAGEAAAQLGHAVRRSLFLLEEGTTYLNHGSYGAVLRPALEAQRYFQERLETQPVRFMETEALQAVRQAQLALAEMVGADPSDLVFVPNATTAVNAVLRSVELGPGDLLLIATTTYPAVRSAAARVASAARASLLEVELLDVLAQPEAILARYEAALKAGGGRVRLAILDQIISLAPVHLPAAALCTLCARHGAASLVDGAHAVGAVPLGVAALGCDYYTSNLHKWLCTPKGAAFLWAPRRHHRRLLPLVTSHGYGLGFQGEFLWSGTADATAIMAVPTAIAAMRALEPAAAQYRRSLLRDAVALLGQSWGTRAALGVQAPDACMCAVEMPAFSGRPPSAQLAGSVHAALRSRHAIEVPVAYAAGRLWCRISAQIYNELADYRRLAEAVLQLAAEQPGARGAAPS</sequence>
<dbReference type="InterPro" id="IPR015424">
    <property type="entry name" value="PyrdxlP-dep_Trfase"/>
</dbReference>
<keyword evidence="1" id="KW-0663">Pyridoxal phosphate</keyword>
<dbReference type="Gene3D" id="3.90.1150.10">
    <property type="entry name" value="Aspartate Aminotransferase, domain 1"/>
    <property type="match status" value="1"/>
</dbReference>
<dbReference type="STRING" id="554065.E1ZCE1"/>
<dbReference type="Pfam" id="PF00266">
    <property type="entry name" value="Aminotran_5"/>
    <property type="match status" value="1"/>
</dbReference>
<dbReference type="KEGG" id="cvr:CHLNCDRAFT_57509"/>
<evidence type="ECO:0000256" key="2">
    <source>
        <dbReference type="SAM" id="MobiDB-lite"/>
    </source>
</evidence>
<dbReference type="AlphaFoldDB" id="E1ZCE1"/>